<feature type="transmembrane region" description="Helical" evidence="6">
    <location>
        <begin position="212"/>
        <end position="234"/>
    </location>
</feature>
<dbReference type="PROSITE" id="PS50267">
    <property type="entry name" value="NA_NEUROTRAN_SYMP_3"/>
    <property type="match status" value="1"/>
</dbReference>
<comment type="subcellular location">
    <subcellularLocation>
        <location evidence="1">Membrane</location>
        <topology evidence="1">Multi-pass membrane protein</topology>
    </subcellularLocation>
</comment>
<evidence type="ECO:0000256" key="5">
    <source>
        <dbReference type="ARBA" id="ARBA00023136"/>
    </source>
</evidence>
<evidence type="ECO:0000256" key="4">
    <source>
        <dbReference type="ARBA" id="ARBA00022989"/>
    </source>
</evidence>
<keyword evidence="4 6" id="KW-1133">Transmembrane helix</keyword>
<feature type="transmembrane region" description="Helical" evidence="6">
    <location>
        <begin position="339"/>
        <end position="359"/>
    </location>
</feature>
<dbReference type="SUPFAM" id="SSF161070">
    <property type="entry name" value="SNF-like"/>
    <property type="match status" value="1"/>
</dbReference>
<dbReference type="Proteomes" id="UP000503264">
    <property type="component" value="Chromosome"/>
</dbReference>
<keyword evidence="3 6" id="KW-0812">Transmembrane</keyword>
<proteinExistence type="predicted"/>
<evidence type="ECO:0000256" key="3">
    <source>
        <dbReference type="ARBA" id="ARBA00022692"/>
    </source>
</evidence>
<feature type="transmembrane region" description="Helical" evidence="6">
    <location>
        <begin position="379"/>
        <end position="400"/>
    </location>
</feature>
<reference evidence="7 8" key="1">
    <citation type="submission" date="2016-07" db="EMBL/GenBank/DDBJ databases">
        <title>Comparative genomics of the Campylobacter concisus group.</title>
        <authorList>
            <person name="Miller W.G."/>
            <person name="Yee E."/>
            <person name="Chapman M.H."/>
            <person name="Huynh S."/>
            <person name="Bono J.L."/>
            <person name="On S.L.W."/>
            <person name="StLeger J."/>
            <person name="Foster G."/>
            <person name="Parker C.T."/>
        </authorList>
    </citation>
    <scope>NUCLEOTIDE SEQUENCE [LARGE SCALE GENOMIC DNA]</scope>
    <source>
        <strain evidence="7 8">CCUG 21559</strain>
    </source>
</reference>
<keyword evidence="5 6" id="KW-0472">Membrane</keyword>
<dbReference type="AlphaFoldDB" id="A0A6G5QGJ8"/>
<evidence type="ECO:0000256" key="1">
    <source>
        <dbReference type="ARBA" id="ARBA00004141"/>
    </source>
</evidence>
<dbReference type="PANTHER" id="PTHR42948:SF1">
    <property type="entry name" value="TRANSPORTER"/>
    <property type="match status" value="1"/>
</dbReference>
<dbReference type="NCBIfam" id="NF037979">
    <property type="entry name" value="Na_transp"/>
    <property type="match status" value="1"/>
</dbReference>
<dbReference type="EMBL" id="CP012542">
    <property type="protein sequence ID" value="QCD44833.1"/>
    <property type="molecule type" value="Genomic_DNA"/>
</dbReference>
<name>A0A6G5QGJ8_9BACT</name>
<evidence type="ECO:0000313" key="8">
    <source>
        <dbReference type="Proteomes" id="UP000503264"/>
    </source>
</evidence>
<feature type="transmembrane region" description="Helical" evidence="6">
    <location>
        <begin position="421"/>
        <end position="442"/>
    </location>
</feature>
<evidence type="ECO:0000256" key="6">
    <source>
        <dbReference type="SAM" id="Phobius"/>
    </source>
</evidence>
<feature type="transmembrane region" description="Helical" evidence="6">
    <location>
        <begin position="169"/>
        <end position="192"/>
    </location>
</feature>
<dbReference type="Pfam" id="PF00209">
    <property type="entry name" value="SNF"/>
    <property type="match status" value="2"/>
</dbReference>
<dbReference type="InterPro" id="IPR000175">
    <property type="entry name" value="Na/ntran_symport"/>
</dbReference>
<dbReference type="GO" id="GO:0016020">
    <property type="term" value="C:membrane"/>
    <property type="evidence" value="ECO:0007669"/>
    <property type="project" value="UniProtKB-SubCell"/>
</dbReference>
<evidence type="ECO:0000313" key="7">
    <source>
        <dbReference type="EMBL" id="QCD44833.1"/>
    </source>
</evidence>
<dbReference type="InterPro" id="IPR037272">
    <property type="entry name" value="SNS_sf"/>
</dbReference>
<feature type="transmembrane region" description="Helical" evidence="6">
    <location>
        <begin position="290"/>
        <end position="318"/>
    </location>
</feature>
<dbReference type="InterPro" id="IPR047218">
    <property type="entry name" value="YocR/YhdH-like"/>
</dbReference>
<gene>
    <name evidence="7" type="ORF">CMUC_1052</name>
</gene>
<evidence type="ECO:0000256" key="2">
    <source>
        <dbReference type="ARBA" id="ARBA00022448"/>
    </source>
</evidence>
<dbReference type="RefSeq" id="WP_171993779.1">
    <property type="nucleotide sequence ID" value="NZ_CP012542.1"/>
</dbReference>
<feature type="transmembrane region" description="Helical" evidence="6">
    <location>
        <begin position="138"/>
        <end position="157"/>
    </location>
</feature>
<sequence>MAEKFSKVGFILSIVGAAVGLGNAWKFPYMVGSNGGSAFVLVYLFFALIVGLSIFFAEMAMGKISGLDTPNAFKNLAPKYGKFWSFAGIFMITGIFVASFYTLIIGWVIKYVIISFGVLPSDIPSSGKMFENFISKNAFEQILYFTIAFLAYFFVLTKGVKAGIERINLWLIPALFILLMLMLGYSFSMNGFEKAVKFLLVPDFAKIDKDSILAALGLAFFTMCVGIGAILSYSTSLDDRTNLFTSSLYVVLLNILVSVVIGLIVFTFVFEFNSEPMGGVGLAFVSLPTLFAKLGTLGNVLSFTFFTALVFAGLTSAISMVEPCILYLNRAFKFSRLKAIIIVGGVVYLLGILCALSNIDGVKENLVFFGKGFFDLLDFLSSNILLPLGGIAFCVFVGFVMNKQSLERLFVPFMGEMIFKIWYFLLRFVAPVCVFIVLIGGLI</sequence>
<feature type="transmembrane region" description="Helical" evidence="6">
    <location>
        <begin position="40"/>
        <end position="62"/>
    </location>
</feature>
<organism evidence="7 8">
    <name type="scientific">Campylobacter mucosalis CCUG 21559</name>
    <dbReference type="NCBI Taxonomy" id="1032067"/>
    <lineage>
        <taxon>Bacteria</taxon>
        <taxon>Pseudomonadati</taxon>
        <taxon>Campylobacterota</taxon>
        <taxon>Epsilonproteobacteria</taxon>
        <taxon>Campylobacterales</taxon>
        <taxon>Campylobacteraceae</taxon>
        <taxon>Campylobacter</taxon>
    </lineage>
</organism>
<dbReference type="PRINTS" id="PR00176">
    <property type="entry name" value="NANEUSMPORT"/>
</dbReference>
<feature type="transmembrane region" description="Helical" evidence="6">
    <location>
        <begin position="83"/>
        <end position="109"/>
    </location>
</feature>
<protein>
    <submittedName>
        <fullName evidence="7">Na+-dependent transporter, SNF family</fullName>
    </submittedName>
</protein>
<accession>A0A6G5QGJ8</accession>
<feature type="transmembrane region" description="Helical" evidence="6">
    <location>
        <begin position="246"/>
        <end position="270"/>
    </location>
</feature>
<keyword evidence="2" id="KW-0813">Transport</keyword>
<dbReference type="PANTHER" id="PTHR42948">
    <property type="entry name" value="TRANSPORTER"/>
    <property type="match status" value="1"/>
</dbReference>
<dbReference type="CDD" id="cd10336">
    <property type="entry name" value="SLC6sbd_Tyt1-Like"/>
    <property type="match status" value="1"/>
</dbReference>
<keyword evidence="8" id="KW-1185">Reference proteome</keyword>